<keyword evidence="5 9" id="KW-0812">Transmembrane</keyword>
<dbReference type="InterPro" id="IPR055348">
    <property type="entry name" value="DctQ"/>
</dbReference>
<feature type="transmembrane region" description="Helical" evidence="9">
    <location>
        <begin position="139"/>
        <end position="163"/>
    </location>
</feature>
<feature type="transmembrane region" description="Helical" evidence="9">
    <location>
        <begin position="94"/>
        <end position="119"/>
    </location>
</feature>
<dbReference type="PANTHER" id="PTHR35011">
    <property type="entry name" value="2,3-DIKETO-L-GULONATE TRAP TRANSPORTER SMALL PERMEASE PROTEIN YIAM"/>
    <property type="match status" value="1"/>
</dbReference>
<comment type="function">
    <text evidence="9">Part of the tripartite ATP-independent periplasmic (TRAP) transport system.</text>
</comment>
<keyword evidence="4 9" id="KW-0997">Cell inner membrane</keyword>
<dbReference type="PANTHER" id="PTHR35011:SF10">
    <property type="entry name" value="TRAP TRANSPORTER SMALL PERMEASE PROTEIN"/>
    <property type="match status" value="1"/>
</dbReference>
<dbReference type="EMBL" id="JASMWN010000028">
    <property type="protein sequence ID" value="MDU9006708.1"/>
    <property type="molecule type" value="Genomic_DNA"/>
</dbReference>
<comment type="caution">
    <text evidence="11">The sequence shown here is derived from an EMBL/GenBank/DDBJ whole genome shotgun (WGS) entry which is preliminary data.</text>
</comment>
<feature type="transmembrane region" description="Helical" evidence="9">
    <location>
        <begin position="56"/>
        <end position="73"/>
    </location>
</feature>
<feature type="domain" description="Tripartite ATP-independent periplasmic transporters DctQ component" evidence="10">
    <location>
        <begin position="32"/>
        <end position="159"/>
    </location>
</feature>
<keyword evidence="2 9" id="KW-0813">Transport</keyword>
<evidence type="ECO:0000256" key="3">
    <source>
        <dbReference type="ARBA" id="ARBA00022475"/>
    </source>
</evidence>
<evidence type="ECO:0000313" key="12">
    <source>
        <dbReference type="Proteomes" id="UP001255416"/>
    </source>
</evidence>
<feature type="transmembrane region" description="Helical" evidence="9">
    <location>
        <begin position="20"/>
        <end position="44"/>
    </location>
</feature>
<gene>
    <name evidence="11" type="ORF">QO231_22990</name>
</gene>
<evidence type="ECO:0000259" key="10">
    <source>
        <dbReference type="Pfam" id="PF04290"/>
    </source>
</evidence>
<accession>A0ABU3VKJ9</accession>
<keyword evidence="7 9" id="KW-0472">Membrane</keyword>
<dbReference type="Pfam" id="PF04290">
    <property type="entry name" value="DctQ"/>
    <property type="match status" value="1"/>
</dbReference>
<keyword evidence="6 9" id="KW-1133">Transmembrane helix</keyword>
<keyword evidence="3" id="KW-1003">Cell membrane</keyword>
<evidence type="ECO:0000256" key="1">
    <source>
        <dbReference type="ARBA" id="ARBA00004429"/>
    </source>
</evidence>
<evidence type="ECO:0000256" key="6">
    <source>
        <dbReference type="ARBA" id="ARBA00022989"/>
    </source>
</evidence>
<comment type="similarity">
    <text evidence="8 9">Belongs to the TRAP transporter small permease family.</text>
</comment>
<dbReference type="RefSeq" id="WP_316781992.1">
    <property type="nucleotide sequence ID" value="NZ_JASMWN010000028.1"/>
</dbReference>
<dbReference type="Proteomes" id="UP001255416">
    <property type="component" value="Unassembled WGS sequence"/>
</dbReference>
<evidence type="ECO:0000313" key="11">
    <source>
        <dbReference type="EMBL" id="MDU9006708.1"/>
    </source>
</evidence>
<dbReference type="InterPro" id="IPR007387">
    <property type="entry name" value="TRAP_DctQ"/>
</dbReference>
<keyword evidence="12" id="KW-1185">Reference proteome</keyword>
<comment type="subcellular location">
    <subcellularLocation>
        <location evidence="1 9">Cell inner membrane</location>
        <topology evidence="1 9">Multi-pass membrane protein</topology>
    </subcellularLocation>
</comment>
<protein>
    <recommendedName>
        <fullName evidence="9">TRAP transporter small permease protein</fullName>
    </recommendedName>
</protein>
<evidence type="ECO:0000256" key="7">
    <source>
        <dbReference type="ARBA" id="ARBA00023136"/>
    </source>
</evidence>
<proteinExistence type="inferred from homology"/>
<evidence type="ECO:0000256" key="9">
    <source>
        <dbReference type="RuleBase" id="RU369079"/>
    </source>
</evidence>
<name>A0ABU3VKJ9_9RHOB</name>
<organism evidence="11 12">
    <name type="scientific">Sedimentitalea todarodis</name>
    <dbReference type="NCBI Taxonomy" id="1631240"/>
    <lineage>
        <taxon>Bacteria</taxon>
        <taxon>Pseudomonadati</taxon>
        <taxon>Pseudomonadota</taxon>
        <taxon>Alphaproteobacteria</taxon>
        <taxon>Rhodobacterales</taxon>
        <taxon>Paracoccaceae</taxon>
        <taxon>Sedimentitalea</taxon>
    </lineage>
</organism>
<comment type="subunit">
    <text evidence="9">The complex comprises the extracytoplasmic solute receptor protein and the two transmembrane proteins.</text>
</comment>
<evidence type="ECO:0000256" key="5">
    <source>
        <dbReference type="ARBA" id="ARBA00022692"/>
    </source>
</evidence>
<evidence type="ECO:0000256" key="8">
    <source>
        <dbReference type="ARBA" id="ARBA00038436"/>
    </source>
</evidence>
<evidence type="ECO:0000256" key="4">
    <source>
        <dbReference type="ARBA" id="ARBA00022519"/>
    </source>
</evidence>
<evidence type="ECO:0000256" key="2">
    <source>
        <dbReference type="ARBA" id="ARBA00022448"/>
    </source>
</evidence>
<sequence length="173" mass="18108">MTIGPPLAGLVRLESLLVRAIRLCLGVGLIAMVALNVINAIGRYSGMMSLVGADELLVYGMIWIVMLGAILAARDRDHLSINLLPAGLSGTAATALRLFIDLVTLIIAGFVAWHSAAFIERIAMIGQTSMGLAVPMTVPHAAIFVGFAGIALVTAVLLAADLYKLVGKAETRT</sequence>
<reference evidence="12" key="1">
    <citation type="submission" date="2023-05" db="EMBL/GenBank/DDBJ databases">
        <title>Sedimentitalea sp. nov. JM2-8.</title>
        <authorList>
            <person name="Huang J."/>
        </authorList>
    </citation>
    <scope>NUCLEOTIDE SEQUENCE [LARGE SCALE GENOMIC DNA]</scope>
    <source>
        <strain evidence="12">KHS03</strain>
    </source>
</reference>